<accession>A0ACD3ABX0</accession>
<sequence length="520" mass="58006">MVSPLEPTAENLSQEPLISSDSSPVASLPPEILPLIFLDVLRASRAKHSAILTISRVSQHWRAIALSTPELWTWIDTPDMGIIQSFMVRAKNRPLSIAFSEIRSDNHIPITAVLKSLHNIQSLQLSVYYYTDWTRMGPFLEMSGPVPALHSLHLNGFKLPKPLFSGLAPSLRHLHLDSYDTEFKLLPDCPQLRSLCLIRPEDDMLIRVPDFLLRLPTFPLLEKLETDGVFDYGSGAGILPDPIQLPNLRYLRFESEPIHDVIAVLEHLRIATTCKITLDVTEREAGDYLSLFPVMSACRSGPTGFIRKVKIVAAGWVSVKYHEGEKPLRRPRGAFKSTRPGVGFTIWTPRDGNDGSIQMAAEICQNRLDLSRLDAIDLISSGIKDNPTPSPSFWTFIDSLSSLRALKVRQIYGKSFIEYIAAELQSADRALPPFSAIQKLVYEDPLNGADEYSTRLTGLAQYLRVRADKGVALTTLTLVHVKTSPREIPGDVLDDLRGLVQQVKQKVKGIVFDTTSTLVE</sequence>
<gene>
    <name evidence="1" type="ORF">BDN72DRAFT_964124</name>
</gene>
<name>A0ACD3ABX0_9AGAR</name>
<evidence type="ECO:0000313" key="2">
    <source>
        <dbReference type="Proteomes" id="UP000308600"/>
    </source>
</evidence>
<keyword evidence="2" id="KW-1185">Reference proteome</keyword>
<organism evidence="1 2">
    <name type="scientific">Pluteus cervinus</name>
    <dbReference type="NCBI Taxonomy" id="181527"/>
    <lineage>
        <taxon>Eukaryota</taxon>
        <taxon>Fungi</taxon>
        <taxon>Dikarya</taxon>
        <taxon>Basidiomycota</taxon>
        <taxon>Agaricomycotina</taxon>
        <taxon>Agaricomycetes</taxon>
        <taxon>Agaricomycetidae</taxon>
        <taxon>Agaricales</taxon>
        <taxon>Pluteineae</taxon>
        <taxon>Pluteaceae</taxon>
        <taxon>Pluteus</taxon>
    </lineage>
</organism>
<protein>
    <submittedName>
        <fullName evidence="1">Uncharacterized protein</fullName>
    </submittedName>
</protein>
<dbReference type="Proteomes" id="UP000308600">
    <property type="component" value="Unassembled WGS sequence"/>
</dbReference>
<proteinExistence type="predicted"/>
<dbReference type="EMBL" id="ML208539">
    <property type="protein sequence ID" value="TFK63114.1"/>
    <property type="molecule type" value="Genomic_DNA"/>
</dbReference>
<reference evidence="1 2" key="1">
    <citation type="journal article" date="2019" name="Nat. Ecol. Evol.">
        <title>Megaphylogeny resolves global patterns of mushroom evolution.</title>
        <authorList>
            <person name="Varga T."/>
            <person name="Krizsan K."/>
            <person name="Foldi C."/>
            <person name="Dima B."/>
            <person name="Sanchez-Garcia M."/>
            <person name="Sanchez-Ramirez S."/>
            <person name="Szollosi G.J."/>
            <person name="Szarkandi J.G."/>
            <person name="Papp V."/>
            <person name="Albert L."/>
            <person name="Andreopoulos W."/>
            <person name="Angelini C."/>
            <person name="Antonin V."/>
            <person name="Barry K.W."/>
            <person name="Bougher N.L."/>
            <person name="Buchanan P."/>
            <person name="Buyck B."/>
            <person name="Bense V."/>
            <person name="Catcheside P."/>
            <person name="Chovatia M."/>
            <person name="Cooper J."/>
            <person name="Damon W."/>
            <person name="Desjardin D."/>
            <person name="Finy P."/>
            <person name="Geml J."/>
            <person name="Haridas S."/>
            <person name="Hughes K."/>
            <person name="Justo A."/>
            <person name="Karasinski D."/>
            <person name="Kautmanova I."/>
            <person name="Kiss B."/>
            <person name="Kocsube S."/>
            <person name="Kotiranta H."/>
            <person name="LaButti K.M."/>
            <person name="Lechner B.E."/>
            <person name="Liimatainen K."/>
            <person name="Lipzen A."/>
            <person name="Lukacs Z."/>
            <person name="Mihaltcheva S."/>
            <person name="Morgado L.N."/>
            <person name="Niskanen T."/>
            <person name="Noordeloos M.E."/>
            <person name="Ohm R.A."/>
            <person name="Ortiz-Santana B."/>
            <person name="Ovrebo C."/>
            <person name="Racz N."/>
            <person name="Riley R."/>
            <person name="Savchenko A."/>
            <person name="Shiryaev A."/>
            <person name="Soop K."/>
            <person name="Spirin V."/>
            <person name="Szebenyi C."/>
            <person name="Tomsovsky M."/>
            <person name="Tulloss R.E."/>
            <person name="Uehling J."/>
            <person name="Grigoriev I.V."/>
            <person name="Vagvolgyi C."/>
            <person name="Papp T."/>
            <person name="Martin F.M."/>
            <person name="Miettinen O."/>
            <person name="Hibbett D.S."/>
            <person name="Nagy L.G."/>
        </authorList>
    </citation>
    <scope>NUCLEOTIDE SEQUENCE [LARGE SCALE GENOMIC DNA]</scope>
    <source>
        <strain evidence="1 2">NL-1719</strain>
    </source>
</reference>
<evidence type="ECO:0000313" key="1">
    <source>
        <dbReference type="EMBL" id="TFK63114.1"/>
    </source>
</evidence>